<comment type="caution">
    <text evidence="1">The sequence shown here is derived from an EMBL/GenBank/DDBJ whole genome shotgun (WGS) entry which is preliminary data.</text>
</comment>
<accession>A0A9X1MD31</accession>
<protein>
    <submittedName>
        <fullName evidence="1">Uncharacterized protein</fullName>
    </submittedName>
</protein>
<evidence type="ECO:0000313" key="2">
    <source>
        <dbReference type="Proteomes" id="UP001139158"/>
    </source>
</evidence>
<dbReference type="AlphaFoldDB" id="A0A9X1MD31"/>
<sequence>MNFLQKALSPAQVEYLVGGNRDTVSGFVVNAGDAVHAQTPDDLFAVHGLDFPSTPWDRAAGYVDVLRFQVPLSIYVHDAAGPEFVDRPPFTGTGFAAWSGGVVPVYFLDECAIPPGAELWRIRAGQPEELLAVYFEVATGWGVAETSGISRPGAHTPSHIMGWSAVWQGQVFRADLVDEGRSVEVAAASDPGVEGFERTPKGVWRRTVGLEEIQDFYELLATCSWQGEPFRITDVAQGEDGQVYRLFYTGHNADRAEALGLNKADAGVYWTVVPASQVQDVQVIQNRLPSLAFRG</sequence>
<gene>
    <name evidence="1" type="ORF">LJ757_05025</name>
</gene>
<keyword evidence="2" id="KW-1185">Reference proteome</keyword>
<dbReference type="Proteomes" id="UP001139158">
    <property type="component" value="Unassembled WGS sequence"/>
</dbReference>
<name>A0A9X1MD31_9MICC</name>
<proteinExistence type="predicted"/>
<organism evidence="1 2">
    <name type="scientific">Arthrobacter caoxuetaonis</name>
    <dbReference type="NCBI Taxonomy" id="2886935"/>
    <lineage>
        <taxon>Bacteria</taxon>
        <taxon>Bacillati</taxon>
        <taxon>Actinomycetota</taxon>
        <taxon>Actinomycetes</taxon>
        <taxon>Micrococcales</taxon>
        <taxon>Micrococcaceae</taxon>
        <taxon>Arthrobacter</taxon>
    </lineage>
</organism>
<dbReference type="RefSeq" id="WP_227894914.1">
    <property type="nucleotide sequence ID" value="NZ_CP099466.1"/>
</dbReference>
<evidence type="ECO:0000313" key="1">
    <source>
        <dbReference type="EMBL" id="MCC3297167.1"/>
    </source>
</evidence>
<dbReference type="EMBL" id="JAJFZV010000004">
    <property type="protein sequence ID" value="MCC3297167.1"/>
    <property type="molecule type" value="Genomic_DNA"/>
</dbReference>
<reference evidence="1" key="1">
    <citation type="submission" date="2021-10" db="EMBL/GenBank/DDBJ databases">
        <title>Novel species in genus Arthrobacter.</title>
        <authorList>
            <person name="Liu Y."/>
        </authorList>
    </citation>
    <scope>NUCLEOTIDE SEQUENCE</scope>
    <source>
        <strain evidence="1">Zg-Y453</strain>
    </source>
</reference>